<dbReference type="EMBL" id="AYRZ02000004">
    <property type="protein sequence ID" value="PHT82745.1"/>
    <property type="molecule type" value="Genomic_DNA"/>
</dbReference>
<protein>
    <submittedName>
        <fullName evidence="1">Uncharacterized protein</fullName>
    </submittedName>
</protein>
<evidence type="ECO:0000313" key="2">
    <source>
        <dbReference type="Proteomes" id="UP000222542"/>
    </source>
</evidence>
<dbReference type="Proteomes" id="UP000222542">
    <property type="component" value="Unassembled WGS sequence"/>
</dbReference>
<dbReference type="CDD" id="cd12195">
    <property type="entry name" value="CIPK_C"/>
    <property type="match status" value="1"/>
</dbReference>
<keyword evidence="2" id="KW-1185">Reference proteome</keyword>
<dbReference type="Gene3D" id="3.30.310.80">
    <property type="entry name" value="Kinase associated domain 1, KA1"/>
    <property type="match status" value="1"/>
</dbReference>
<dbReference type="STRING" id="4072.A0A2G2ZLC3"/>
<accession>A0A2G2ZLC3</accession>
<reference evidence="1 2" key="1">
    <citation type="journal article" date="2014" name="Nat. Genet.">
        <title>Genome sequence of the hot pepper provides insights into the evolution of pungency in Capsicum species.</title>
        <authorList>
            <person name="Kim S."/>
            <person name="Park M."/>
            <person name="Yeom S.I."/>
            <person name="Kim Y.M."/>
            <person name="Lee J.M."/>
            <person name="Lee H.A."/>
            <person name="Seo E."/>
            <person name="Choi J."/>
            <person name="Cheong K."/>
            <person name="Kim K.T."/>
            <person name="Jung K."/>
            <person name="Lee G.W."/>
            <person name="Oh S.K."/>
            <person name="Bae C."/>
            <person name="Kim S.B."/>
            <person name="Lee H.Y."/>
            <person name="Kim S.Y."/>
            <person name="Kim M.S."/>
            <person name="Kang B.C."/>
            <person name="Jo Y.D."/>
            <person name="Yang H.B."/>
            <person name="Jeong H.J."/>
            <person name="Kang W.H."/>
            <person name="Kwon J.K."/>
            <person name="Shin C."/>
            <person name="Lim J.Y."/>
            <person name="Park J.H."/>
            <person name="Huh J.H."/>
            <person name="Kim J.S."/>
            <person name="Kim B.D."/>
            <person name="Cohen O."/>
            <person name="Paran I."/>
            <person name="Suh M.C."/>
            <person name="Lee S.B."/>
            <person name="Kim Y.K."/>
            <person name="Shin Y."/>
            <person name="Noh S.J."/>
            <person name="Park J."/>
            <person name="Seo Y.S."/>
            <person name="Kwon S.Y."/>
            <person name="Kim H.A."/>
            <person name="Park J.M."/>
            <person name="Kim H.J."/>
            <person name="Choi S.B."/>
            <person name="Bosland P.W."/>
            <person name="Reeves G."/>
            <person name="Jo S.H."/>
            <person name="Lee B.W."/>
            <person name="Cho H.T."/>
            <person name="Choi H.S."/>
            <person name="Lee M.S."/>
            <person name="Yu Y."/>
            <person name="Do Choi Y."/>
            <person name="Park B.S."/>
            <person name="van Deynze A."/>
            <person name="Ashrafi H."/>
            <person name="Hill T."/>
            <person name="Kim W.T."/>
            <person name="Pai H.S."/>
            <person name="Ahn H.K."/>
            <person name="Yeam I."/>
            <person name="Giovannoni J.J."/>
            <person name="Rose J.K."/>
            <person name="Sorensen I."/>
            <person name="Lee S.J."/>
            <person name="Kim R.W."/>
            <person name="Choi I.Y."/>
            <person name="Choi B.S."/>
            <person name="Lim J.S."/>
            <person name="Lee Y.H."/>
            <person name="Choi D."/>
        </authorList>
    </citation>
    <scope>NUCLEOTIDE SEQUENCE [LARGE SCALE GENOMIC DNA]</scope>
    <source>
        <strain evidence="2">cv. CM334</strain>
    </source>
</reference>
<comment type="caution">
    <text evidence="1">The sequence shown here is derived from an EMBL/GenBank/DDBJ whole genome shotgun (WGS) entry which is preliminary data.</text>
</comment>
<sequence>MNWITTSYSFHKPFCLVKSSQTSHELVAYTIPVNNSELTELISHDSTMALQVKKKDGMVKMQGSKEGRKGQLAIDAEIFEITPAFHVVEVKKKSGDTAEYMKFCDQGLKPSLKDIVWTWQGNEQNM</sequence>
<proteinExistence type="predicted"/>
<reference evidence="1 2" key="2">
    <citation type="journal article" date="2017" name="Genome Biol.">
        <title>New reference genome sequences of hot pepper reveal the massive evolution of plant disease-resistance genes by retroduplication.</title>
        <authorList>
            <person name="Kim S."/>
            <person name="Park J."/>
            <person name="Yeom S.I."/>
            <person name="Kim Y.M."/>
            <person name="Seo E."/>
            <person name="Kim K.T."/>
            <person name="Kim M.S."/>
            <person name="Lee J.M."/>
            <person name="Cheong K."/>
            <person name="Shin H.S."/>
            <person name="Kim S.B."/>
            <person name="Han K."/>
            <person name="Lee J."/>
            <person name="Park M."/>
            <person name="Lee H.A."/>
            <person name="Lee H.Y."/>
            <person name="Lee Y."/>
            <person name="Oh S."/>
            <person name="Lee J.H."/>
            <person name="Choi E."/>
            <person name="Choi E."/>
            <person name="Lee S.E."/>
            <person name="Jeon J."/>
            <person name="Kim H."/>
            <person name="Choi G."/>
            <person name="Song H."/>
            <person name="Lee J."/>
            <person name="Lee S.C."/>
            <person name="Kwon J.K."/>
            <person name="Lee H.Y."/>
            <person name="Koo N."/>
            <person name="Hong Y."/>
            <person name="Kim R.W."/>
            <person name="Kang W.H."/>
            <person name="Huh J.H."/>
            <person name="Kang B.C."/>
            <person name="Yang T.J."/>
            <person name="Lee Y.H."/>
            <person name="Bennetzen J.L."/>
            <person name="Choi D."/>
        </authorList>
    </citation>
    <scope>NUCLEOTIDE SEQUENCE [LARGE SCALE GENOMIC DNA]</scope>
    <source>
        <strain evidence="2">cv. CM334</strain>
    </source>
</reference>
<evidence type="ECO:0000313" key="1">
    <source>
        <dbReference type="EMBL" id="PHT82745.1"/>
    </source>
</evidence>
<name>A0A2G2ZLC3_CAPAN</name>
<dbReference type="AlphaFoldDB" id="A0A2G2ZLC3"/>
<organism evidence="1 2">
    <name type="scientific">Capsicum annuum</name>
    <name type="common">Capsicum pepper</name>
    <dbReference type="NCBI Taxonomy" id="4072"/>
    <lineage>
        <taxon>Eukaryota</taxon>
        <taxon>Viridiplantae</taxon>
        <taxon>Streptophyta</taxon>
        <taxon>Embryophyta</taxon>
        <taxon>Tracheophyta</taxon>
        <taxon>Spermatophyta</taxon>
        <taxon>Magnoliopsida</taxon>
        <taxon>eudicotyledons</taxon>
        <taxon>Gunneridae</taxon>
        <taxon>Pentapetalae</taxon>
        <taxon>asterids</taxon>
        <taxon>lamiids</taxon>
        <taxon>Solanales</taxon>
        <taxon>Solanaceae</taxon>
        <taxon>Solanoideae</taxon>
        <taxon>Capsiceae</taxon>
        <taxon>Capsicum</taxon>
    </lineage>
</organism>
<gene>
    <name evidence="1" type="ORF">T459_11188</name>
</gene>
<dbReference type="Gramene" id="PHT82745">
    <property type="protein sequence ID" value="PHT82745"/>
    <property type="gene ID" value="T459_11188"/>
</dbReference>